<evidence type="ECO:0000313" key="8">
    <source>
        <dbReference type="Proteomes" id="UP000245699"/>
    </source>
</evidence>
<dbReference type="GO" id="GO:0016020">
    <property type="term" value="C:membrane"/>
    <property type="evidence" value="ECO:0007669"/>
    <property type="project" value="UniProtKB-SubCell"/>
</dbReference>
<evidence type="ECO:0000256" key="5">
    <source>
        <dbReference type="SAM" id="Phobius"/>
    </source>
</evidence>
<feature type="transmembrane region" description="Helical" evidence="5">
    <location>
        <begin position="20"/>
        <end position="44"/>
    </location>
</feature>
<feature type="transmembrane region" description="Helical" evidence="5">
    <location>
        <begin position="240"/>
        <end position="257"/>
    </location>
</feature>
<feature type="transmembrane region" description="Helical" evidence="5">
    <location>
        <begin position="277"/>
        <end position="301"/>
    </location>
</feature>
<evidence type="ECO:0000256" key="4">
    <source>
        <dbReference type="ARBA" id="ARBA00023136"/>
    </source>
</evidence>
<proteinExistence type="predicted"/>
<dbReference type="AlphaFoldDB" id="A0A2T9YAY0"/>
<keyword evidence="8" id="KW-1185">Reference proteome</keyword>
<feature type="transmembrane region" description="Helical" evidence="5">
    <location>
        <begin position="307"/>
        <end position="326"/>
    </location>
</feature>
<gene>
    <name evidence="7" type="ORF">BB559_005081</name>
</gene>
<keyword evidence="4 5" id="KW-0472">Membrane</keyword>
<dbReference type="PANTHER" id="PTHR31310:SF7">
    <property type="entry name" value="PA-PHOSPHATASE RELATED-FAMILY PROTEIN DDB_G0268928"/>
    <property type="match status" value="1"/>
</dbReference>
<name>A0A2T9YAY0_9FUNG</name>
<protein>
    <recommendedName>
        <fullName evidence="6">Inositolphosphotransferase Aur1/Ipt1 domain-containing protein</fullName>
    </recommendedName>
</protein>
<dbReference type="EMBL" id="MBFT01000538">
    <property type="protein sequence ID" value="PVU89493.1"/>
    <property type="molecule type" value="Genomic_DNA"/>
</dbReference>
<dbReference type="PANTHER" id="PTHR31310">
    <property type="match status" value="1"/>
</dbReference>
<accession>A0A2T9YAY0</accession>
<dbReference type="InterPro" id="IPR026841">
    <property type="entry name" value="Aur1/Ipt1"/>
</dbReference>
<dbReference type="Pfam" id="PF14378">
    <property type="entry name" value="PAP2_3"/>
    <property type="match status" value="1"/>
</dbReference>
<feature type="transmembrane region" description="Helical" evidence="5">
    <location>
        <begin position="160"/>
        <end position="179"/>
    </location>
</feature>
<keyword evidence="2 5" id="KW-0812">Transmembrane</keyword>
<feature type="domain" description="Inositolphosphotransferase Aur1/Ipt1" evidence="6">
    <location>
        <begin position="120"/>
        <end position="256"/>
    </location>
</feature>
<dbReference type="OrthoDB" id="2566866at2759"/>
<feature type="transmembrane region" description="Helical" evidence="5">
    <location>
        <begin position="100"/>
        <end position="121"/>
    </location>
</feature>
<dbReference type="Proteomes" id="UP000245699">
    <property type="component" value="Unassembled WGS sequence"/>
</dbReference>
<comment type="subcellular location">
    <subcellularLocation>
        <location evidence="1">Membrane</location>
        <topology evidence="1">Multi-pass membrane protein</topology>
    </subcellularLocation>
</comment>
<keyword evidence="3 5" id="KW-1133">Transmembrane helix</keyword>
<evidence type="ECO:0000256" key="2">
    <source>
        <dbReference type="ARBA" id="ARBA00022692"/>
    </source>
</evidence>
<organism evidence="7 8">
    <name type="scientific">Furculomyces boomerangus</name>
    <dbReference type="NCBI Taxonomy" id="61424"/>
    <lineage>
        <taxon>Eukaryota</taxon>
        <taxon>Fungi</taxon>
        <taxon>Fungi incertae sedis</taxon>
        <taxon>Zoopagomycota</taxon>
        <taxon>Kickxellomycotina</taxon>
        <taxon>Harpellomycetes</taxon>
        <taxon>Harpellales</taxon>
        <taxon>Harpellaceae</taxon>
        <taxon>Furculomyces</taxon>
    </lineage>
</organism>
<evidence type="ECO:0000256" key="3">
    <source>
        <dbReference type="ARBA" id="ARBA00022989"/>
    </source>
</evidence>
<evidence type="ECO:0000313" key="7">
    <source>
        <dbReference type="EMBL" id="PVU89493.1"/>
    </source>
</evidence>
<evidence type="ECO:0000256" key="1">
    <source>
        <dbReference type="ARBA" id="ARBA00004141"/>
    </source>
</evidence>
<evidence type="ECO:0000259" key="6">
    <source>
        <dbReference type="Pfam" id="PF14378"/>
    </source>
</evidence>
<sequence>MFLLSPQNISSHKSSIFRALGFFTFEILILTAAFLSNFISAFFLKNFFEFDNLKRISIKNALMLVNSEKFLGIFVEQQIQQWSLKNIGAWTFWNSYYAGVHPVVTVTTLVFILVRALMWFLKHDNWIQINQQNSFQSLEYRKSSFSLLPKNLSPYQQYRLMRTTYVLSIFFTFLVFIFLPAMPPRLLPDCDFLNGSGKKLGACLSDFTFVDTIGKHGSLFFTWKDESVQSLSNPYAALPSQHAMFALWVSLSCFLILSSSKKSSPSFTFLSRRSFLLYCGSFFLMAFYPTLTIFCIIITANHYIMDAIIGALCLSLAYLIALYFIVSKNSNEKNYEVLPL</sequence>
<dbReference type="InterPro" id="IPR052185">
    <property type="entry name" value="IPC_Synthase-Related"/>
</dbReference>
<comment type="caution">
    <text evidence="7">The sequence shown here is derived from an EMBL/GenBank/DDBJ whole genome shotgun (WGS) entry which is preliminary data.</text>
</comment>
<reference evidence="7 8" key="1">
    <citation type="journal article" date="2018" name="MBio">
        <title>Comparative Genomics Reveals the Core Gene Toolbox for the Fungus-Insect Symbiosis.</title>
        <authorList>
            <person name="Wang Y."/>
            <person name="Stata M."/>
            <person name="Wang W."/>
            <person name="Stajich J.E."/>
            <person name="White M.M."/>
            <person name="Moncalvo J.M."/>
        </authorList>
    </citation>
    <scope>NUCLEOTIDE SEQUENCE [LARGE SCALE GENOMIC DNA]</scope>
    <source>
        <strain evidence="7 8">AUS-77-4</strain>
    </source>
</reference>